<dbReference type="PANTHER" id="PTHR34856">
    <property type="entry name" value="PROTEIN NRFD"/>
    <property type="match status" value="1"/>
</dbReference>
<evidence type="ECO:0000313" key="9">
    <source>
        <dbReference type="Proteomes" id="UP000179129"/>
    </source>
</evidence>
<dbReference type="GO" id="GO:0005886">
    <property type="term" value="C:plasma membrane"/>
    <property type="evidence" value="ECO:0007669"/>
    <property type="project" value="UniProtKB-SubCell"/>
</dbReference>
<keyword evidence="5 7" id="KW-1133">Transmembrane helix</keyword>
<keyword evidence="4 7" id="KW-0812">Transmembrane</keyword>
<dbReference type="Pfam" id="PF03916">
    <property type="entry name" value="NrfD"/>
    <property type="match status" value="1"/>
</dbReference>
<feature type="transmembrane region" description="Helical" evidence="7">
    <location>
        <begin position="100"/>
        <end position="122"/>
    </location>
</feature>
<keyword evidence="6 7" id="KW-0472">Membrane</keyword>
<dbReference type="STRING" id="1817867.A3F83_02655"/>
<comment type="subcellular location">
    <subcellularLocation>
        <location evidence="1">Cell membrane</location>
        <topology evidence="1">Multi-pass membrane protein</topology>
    </subcellularLocation>
</comment>
<reference evidence="8 9" key="1">
    <citation type="journal article" date="2016" name="Nat. Commun.">
        <title>Thousands of microbial genomes shed light on interconnected biogeochemical processes in an aquifer system.</title>
        <authorList>
            <person name="Anantharaman K."/>
            <person name="Brown C.T."/>
            <person name="Hug L.A."/>
            <person name="Sharon I."/>
            <person name="Castelle C.J."/>
            <person name="Probst A.J."/>
            <person name="Thomas B.C."/>
            <person name="Singh A."/>
            <person name="Wilkins M.J."/>
            <person name="Karaoz U."/>
            <person name="Brodie E.L."/>
            <person name="Williams K.H."/>
            <person name="Hubbard S.S."/>
            <person name="Banfield J.F."/>
        </authorList>
    </citation>
    <scope>NUCLEOTIDE SEQUENCE [LARGE SCALE GENOMIC DNA]</scope>
</reference>
<dbReference type="EMBL" id="MFIX01000108">
    <property type="protein sequence ID" value="OGG04642.1"/>
    <property type="molecule type" value="Genomic_DNA"/>
</dbReference>
<evidence type="ECO:0000256" key="5">
    <source>
        <dbReference type="ARBA" id="ARBA00022989"/>
    </source>
</evidence>
<dbReference type="Proteomes" id="UP000179129">
    <property type="component" value="Unassembled WGS sequence"/>
</dbReference>
<feature type="transmembrane region" description="Helical" evidence="7">
    <location>
        <begin position="59"/>
        <end position="80"/>
    </location>
</feature>
<sequence length="395" mass="44702">MEQLQHNLSQVVGFIYPNEIELHWGILVVVYPYITGLVAGAFILASLERVFNVKEIMPTYRLALLTALSFLIVAPLPLLLHLGHPERSFEIMITPHLQSAMAMFGFVYIWYLMMVLVLEIWFEYREDLGRWARSGKGWKKYLHYLLTLGSLDHSEKSLRFDHKAVTFITIVGIPSAFLLHGYVGFIFGSIKANPWWSSVLMPIVFLFSAIVSGIALMILVYGLSTLIRGKSIDMACMNKLASYLLYVLIIDLSLETLDFIHRVYESVESINIMGQLISQKLFISLIVVQLLLGTLAPISLLVLSKFLRLPDELKRLLFFLSAILVQIGIFSTRWNVVIGGQLFSKSLRGLTNYKMELLGLEGLLIAIGLLVLPFIILTVMVKILPPWKDQKPAVS</sequence>
<gene>
    <name evidence="8" type="ORF">A3F83_02655</name>
</gene>
<dbReference type="PANTHER" id="PTHR34856:SF2">
    <property type="entry name" value="PROTEIN NRFD"/>
    <property type="match status" value="1"/>
</dbReference>
<evidence type="ECO:0000256" key="7">
    <source>
        <dbReference type="SAM" id="Phobius"/>
    </source>
</evidence>
<dbReference type="InterPro" id="IPR052049">
    <property type="entry name" value="Electron_transfer_protein"/>
</dbReference>
<feature type="transmembrane region" description="Helical" evidence="7">
    <location>
        <begin position="24"/>
        <end position="47"/>
    </location>
</feature>
<evidence type="ECO:0000256" key="6">
    <source>
        <dbReference type="ARBA" id="ARBA00023136"/>
    </source>
</evidence>
<comment type="caution">
    <text evidence="8">The sequence shown here is derived from an EMBL/GenBank/DDBJ whole genome shotgun (WGS) entry which is preliminary data.</text>
</comment>
<feature type="transmembrane region" description="Helical" evidence="7">
    <location>
        <begin position="243"/>
        <end position="261"/>
    </location>
</feature>
<evidence type="ECO:0000256" key="3">
    <source>
        <dbReference type="ARBA" id="ARBA00022475"/>
    </source>
</evidence>
<protein>
    <submittedName>
        <fullName evidence="8">Polysulfide reductase</fullName>
    </submittedName>
</protein>
<dbReference type="InterPro" id="IPR005614">
    <property type="entry name" value="NrfD-like"/>
</dbReference>
<feature type="transmembrane region" description="Helical" evidence="7">
    <location>
        <begin position="199"/>
        <end position="223"/>
    </location>
</feature>
<name>A0A1F5YXM3_9BACT</name>
<proteinExistence type="inferred from homology"/>
<evidence type="ECO:0000256" key="4">
    <source>
        <dbReference type="ARBA" id="ARBA00022692"/>
    </source>
</evidence>
<comment type="similarity">
    <text evidence="2">Belongs to the NrfD family.</text>
</comment>
<feature type="transmembrane region" description="Helical" evidence="7">
    <location>
        <begin position="164"/>
        <end position="187"/>
    </location>
</feature>
<dbReference type="AlphaFoldDB" id="A0A1F5YXM3"/>
<keyword evidence="3" id="KW-1003">Cell membrane</keyword>
<accession>A0A1F5YXM3</accession>
<feature type="transmembrane region" description="Helical" evidence="7">
    <location>
        <begin position="281"/>
        <end position="304"/>
    </location>
</feature>
<dbReference type="Gene3D" id="1.20.1630.10">
    <property type="entry name" value="Formate dehydrogenase/DMSO reductase domain"/>
    <property type="match status" value="1"/>
</dbReference>
<organism evidence="8 9">
    <name type="scientific">Candidatus Glassbacteria bacterium RIFCSPLOWO2_12_FULL_58_11</name>
    <dbReference type="NCBI Taxonomy" id="1817867"/>
    <lineage>
        <taxon>Bacteria</taxon>
        <taxon>Candidatus Glassiibacteriota</taxon>
    </lineage>
</organism>
<feature type="transmembrane region" description="Helical" evidence="7">
    <location>
        <begin position="357"/>
        <end position="381"/>
    </location>
</feature>
<evidence type="ECO:0000313" key="8">
    <source>
        <dbReference type="EMBL" id="OGG04642.1"/>
    </source>
</evidence>
<evidence type="ECO:0000256" key="1">
    <source>
        <dbReference type="ARBA" id="ARBA00004651"/>
    </source>
</evidence>
<feature type="transmembrane region" description="Helical" evidence="7">
    <location>
        <begin position="316"/>
        <end position="337"/>
    </location>
</feature>
<evidence type="ECO:0000256" key="2">
    <source>
        <dbReference type="ARBA" id="ARBA00008929"/>
    </source>
</evidence>